<accession>A0A4Y2GXD7</accession>
<evidence type="ECO:0000256" key="1">
    <source>
        <dbReference type="SAM" id="MobiDB-lite"/>
    </source>
</evidence>
<name>A0A4Y2GXD7_ARAVE</name>
<dbReference type="EMBL" id="BGPR01256384">
    <property type="protein sequence ID" value="GBM58153.1"/>
    <property type="molecule type" value="Genomic_DNA"/>
</dbReference>
<organism evidence="2 3">
    <name type="scientific">Araneus ventricosus</name>
    <name type="common">Orbweaver spider</name>
    <name type="synonym">Epeira ventricosa</name>
    <dbReference type="NCBI Taxonomy" id="182803"/>
    <lineage>
        <taxon>Eukaryota</taxon>
        <taxon>Metazoa</taxon>
        <taxon>Ecdysozoa</taxon>
        <taxon>Arthropoda</taxon>
        <taxon>Chelicerata</taxon>
        <taxon>Arachnida</taxon>
        <taxon>Araneae</taxon>
        <taxon>Araneomorphae</taxon>
        <taxon>Entelegynae</taxon>
        <taxon>Araneoidea</taxon>
        <taxon>Araneidae</taxon>
        <taxon>Araneus</taxon>
    </lineage>
</organism>
<feature type="region of interest" description="Disordered" evidence="1">
    <location>
        <begin position="234"/>
        <end position="259"/>
    </location>
</feature>
<evidence type="ECO:0000313" key="2">
    <source>
        <dbReference type="EMBL" id="GBM58153.1"/>
    </source>
</evidence>
<dbReference type="Proteomes" id="UP000499080">
    <property type="component" value="Unassembled WGS sequence"/>
</dbReference>
<keyword evidence="3" id="KW-1185">Reference proteome</keyword>
<gene>
    <name evidence="2" type="ORF">AVEN_26988_1</name>
</gene>
<dbReference type="AlphaFoldDB" id="A0A4Y2GXD7"/>
<feature type="non-terminal residue" evidence="2">
    <location>
        <position position="1"/>
    </location>
</feature>
<comment type="caution">
    <text evidence="2">The sequence shown here is derived from an EMBL/GenBank/DDBJ whole genome shotgun (WGS) entry which is preliminary data.</text>
</comment>
<feature type="region of interest" description="Disordered" evidence="1">
    <location>
        <begin position="401"/>
        <end position="428"/>
    </location>
</feature>
<sequence>KMMMQQPSEMRKREMEELQQMGKETQIPKAVDILREMGLLREKTTKIPRQEAAVMGKQKEMERRRQQIADKISETVYQQMLDLLGHLTGEAATQAELKAPQQNPSAVIYQPLVVMQRHEDAEMRKLPAADSQKEAEMETQKKTLTVMLLQQMAEMQKQNAVNLQEERPIQTRSAMELLHQQATGMKIKSATDRQVPMEVEGLKQDLMQMLTQKLMEMQQAKGGEAEPRMNLQKQMSLKREEKSKRQPATESQKPSEGVEMQLIQAMEVLLRNIIEMREQQLNEPQERMGVKVQSQNVMGLSLRNTAYTNTQDTIKTQPQSTLRSRKPTQVEMPLRKAAEELLQQTYGTMQRPETMEMPILQTVGEVNRQMPKAQNQYLLKIQDDDTSPPNAAVQTVSDKVDATNGAEEQPENTERDQRGNAPASKGETIGYRQVLIHIPHMLTKHPRIFAPQNN</sequence>
<reference evidence="2 3" key="1">
    <citation type="journal article" date="2019" name="Sci. Rep.">
        <title>Orb-weaving spider Araneus ventricosus genome elucidates the spidroin gene catalogue.</title>
        <authorList>
            <person name="Kono N."/>
            <person name="Nakamura H."/>
            <person name="Ohtoshi R."/>
            <person name="Moran D.A.P."/>
            <person name="Shinohara A."/>
            <person name="Yoshida Y."/>
            <person name="Fujiwara M."/>
            <person name="Mori M."/>
            <person name="Tomita M."/>
            <person name="Arakawa K."/>
        </authorList>
    </citation>
    <scope>NUCLEOTIDE SEQUENCE [LARGE SCALE GENOMIC DNA]</scope>
</reference>
<evidence type="ECO:0000313" key="3">
    <source>
        <dbReference type="Proteomes" id="UP000499080"/>
    </source>
</evidence>
<feature type="non-terminal residue" evidence="2">
    <location>
        <position position="454"/>
    </location>
</feature>
<proteinExistence type="predicted"/>
<protein>
    <submittedName>
        <fullName evidence="2">Uncharacterized protein</fullName>
    </submittedName>
</protein>